<organism evidence="1 2">
    <name type="scientific">Trichinella zimbabwensis</name>
    <dbReference type="NCBI Taxonomy" id="268475"/>
    <lineage>
        <taxon>Eukaryota</taxon>
        <taxon>Metazoa</taxon>
        <taxon>Ecdysozoa</taxon>
        <taxon>Nematoda</taxon>
        <taxon>Enoplea</taxon>
        <taxon>Dorylaimia</taxon>
        <taxon>Trichinellida</taxon>
        <taxon>Trichinellidae</taxon>
        <taxon>Trichinella</taxon>
    </lineage>
</organism>
<gene>
    <name evidence="1" type="ORF">T11_1906</name>
</gene>
<name>A0A0V1HN52_9BILA</name>
<dbReference type="OrthoDB" id="10438867at2759"/>
<protein>
    <submittedName>
        <fullName evidence="1">Uncharacterized protein</fullName>
    </submittedName>
</protein>
<sequence length="65" mass="7340">MSGYVYGGSNEKELSCGAYSAAITLITKQVDFIRSPMANLCWQLIDKALVRTNYRNEAHELLKAW</sequence>
<keyword evidence="2" id="KW-1185">Reference proteome</keyword>
<evidence type="ECO:0000313" key="1">
    <source>
        <dbReference type="EMBL" id="KRZ11978.1"/>
    </source>
</evidence>
<dbReference type="AlphaFoldDB" id="A0A0V1HN52"/>
<accession>A0A0V1HN52</accession>
<dbReference type="Proteomes" id="UP000055024">
    <property type="component" value="Unassembled WGS sequence"/>
</dbReference>
<comment type="caution">
    <text evidence="1">The sequence shown here is derived from an EMBL/GenBank/DDBJ whole genome shotgun (WGS) entry which is preliminary data.</text>
</comment>
<proteinExistence type="predicted"/>
<evidence type="ECO:0000313" key="2">
    <source>
        <dbReference type="Proteomes" id="UP000055024"/>
    </source>
</evidence>
<dbReference type="EMBL" id="JYDP01000044">
    <property type="protein sequence ID" value="KRZ11978.1"/>
    <property type="molecule type" value="Genomic_DNA"/>
</dbReference>
<reference evidence="1 2" key="1">
    <citation type="submission" date="2015-01" db="EMBL/GenBank/DDBJ databases">
        <title>Evolution of Trichinella species and genotypes.</title>
        <authorList>
            <person name="Korhonen P.K."/>
            <person name="Edoardo P."/>
            <person name="Giuseppe L.R."/>
            <person name="Gasser R.B."/>
        </authorList>
    </citation>
    <scope>NUCLEOTIDE SEQUENCE [LARGE SCALE GENOMIC DNA]</scope>
    <source>
        <strain evidence="1">ISS1029</strain>
    </source>
</reference>